<name>A0A517XLX4_9BACT</name>
<dbReference type="SUPFAM" id="SSF56954">
    <property type="entry name" value="Outer membrane efflux proteins (OEP)"/>
    <property type="match status" value="1"/>
</dbReference>
<dbReference type="Proteomes" id="UP000319576">
    <property type="component" value="Chromosome"/>
</dbReference>
<keyword evidence="5" id="KW-0998">Cell outer membrane</keyword>
<dbReference type="Gene3D" id="1.20.1600.10">
    <property type="entry name" value="Outer membrane efflux proteins (OEP)"/>
    <property type="match status" value="1"/>
</dbReference>
<dbReference type="EMBL" id="CP036273">
    <property type="protein sequence ID" value="QDU18504.1"/>
    <property type="molecule type" value="Genomic_DNA"/>
</dbReference>
<accession>A0A517XLX4</accession>
<keyword evidence="2" id="KW-1134">Transmembrane beta strand</keyword>
<keyword evidence="8" id="KW-1185">Reference proteome</keyword>
<protein>
    <submittedName>
        <fullName evidence="7">Outer membrane efflux protein</fullName>
    </submittedName>
</protein>
<dbReference type="PANTHER" id="PTHR30026">
    <property type="entry name" value="OUTER MEMBRANE PROTEIN TOLC"/>
    <property type="match status" value="1"/>
</dbReference>
<dbReference type="GO" id="GO:0015562">
    <property type="term" value="F:efflux transmembrane transporter activity"/>
    <property type="evidence" value="ECO:0007669"/>
    <property type="project" value="InterPro"/>
</dbReference>
<feature type="chain" id="PRO_5021841812" evidence="6">
    <location>
        <begin position="25"/>
        <end position="483"/>
    </location>
</feature>
<gene>
    <name evidence="7" type="ORF">ETAA1_03940</name>
</gene>
<evidence type="ECO:0000256" key="4">
    <source>
        <dbReference type="ARBA" id="ARBA00023136"/>
    </source>
</evidence>
<dbReference type="AlphaFoldDB" id="A0A517XLX4"/>
<dbReference type="InterPro" id="IPR051906">
    <property type="entry name" value="TolC-like"/>
</dbReference>
<evidence type="ECO:0000256" key="6">
    <source>
        <dbReference type="SAM" id="SignalP"/>
    </source>
</evidence>
<dbReference type="OrthoDB" id="266724at2"/>
<dbReference type="GO" id="GO:1990281">
    <property type="term" value="C:efflux pump complex"/>
    <property type="evidence" value="ECO:0007669"/>
    <property type="project" value="TreeGrafter"/>
</dbReference>
<reference evidence="7 8" key="1">
    <citation type="submission" date="2019-02" db="EMBL/GenBank/DDBJ databases">
        <title>Deep-cultivation of Planctomycetes and their phenomic and genomic characterization uncovers novel biology.</title>
        <authorList>
            <person name="Wiegand S."/>
            <person name="Jogler M."/>
            <person name="Boedeker C."/>
            <person name="Pinto D."/>
            <person name="Vollmers J."/>
            <person name="Rivas-Marin E."/>
            <person name="Kohn T."/>
            <person name="Peeters S.H."/>
            <person name="Heuer A."/>
            <person name="Rast P."/>
            <person name="Oberbeckmann S."/>
            <person name="Bunk B."/>
            <person name="Jeske O."/>
            <person name="Meyerdierks A."/>
            <person name="Storesund J.E."/>
            <person name="Kallscheuer N."/>
            <person name="Luecker S."/>
            <person name="Lage O.M."/>
            <person name="Pohl T."/>
            <person name="Merkel B.J."/>
            <person name="Hornburger P."/>
            <person name="Mueller R.-W."/>
            <person name="Bruemmer F."/>
            <person name="Labrenz M."/>
            <person name="Spormann A.M."/>
            <person name="Op den Camp H."/>
            <person name="Overmann J."/>
            <person name="Amann R."/>
            <person name="Jetten M.S.M."/>
            <person name="Mascher T."/>
            <person name="Medema M.H."/>
            <person name="Devos D.P."/>
            <person name="Kaster A.-K."/>
            <person name="Ovreas L."/>
            <person name="Rohde M."/>
            <person name="Galperin M.Y."/>
            <person name="Jogler C."/>
        </authorList>
    </citation>
    <scope>NUCLEOTIDE SEQUENCE [LARGE SCALE GENOMIC DNA]</scope>
    <source>
        <strain evidence="7 8">ETA_A1</strain>
    </source>
</reference>
<sequence precursor="true">MLLPGRAAVCWVAAAGLLAVPACASFRPPDTVSAPPTAAPEAGAGALPITLPAALALTGANALDIQIADERTRAAAARLDRANALWLPNVNVGVDYFRHDGQIQDIVGTVFTTSRSSLLLGVGPQAVVSTADAVFGPLAARQLVRAAEADARAARNDTTLAVAVAYFNVQQARGEVAGAADALRRAEDLVARTEKLAPDLAPDLEVNRARAEAAHRRQAVEAAYERWQLSSSELTRLLRLRPGTLVEPAEEPSLTVALVEPGQPVEELIAVGLTHRPELAAYQAVVQAALTRARQEGKRPLYPTVAVRGVGSNTPGLAGGYFGGGINDDVQDFGPRFSVDIQAVWELQGLGFGNRAATRERAADSRRAVLELLRTQDAVAAEVTQAHAQLERSARRLAAAGDGVRNAVATAEKNLQGLGQTRRAGEQLVLVFRPQEAVAAVAALDQAYRDFYQAVGDHNRAQFRLYRALGHPAEALAALAGPR</sequence>
<keyword evidence="6" id="KW-0732">Signal</keyword>
<dbReference type="PANTHER" id="PTHR30026:SF20">
    <property type="entry name" value="OUTER MEMBRANE PROTEIN TOLC"/>
    <property type="match status" value="1"/>
</dbReference>
<evidence type="ECO:0000313" key="8">
    <source>
        <dbReference type="Proteomes" id="UP000319576"/>
    </source>
</evidence>
<keyword evidence="3" id="KW-0812">Transmembrane</keyword>
<feature type="signal peptide" evidence="6">
    <location>
        <begin position="1"/>
        <end position="24"/>
    </location>
</feature>
<dbReference type="KEGG" id="uli:ETAA1_03940"/>
<organism evidence="7 8">
    <name type="scientific">Urbifossiella limnaea</name>
    <dbReference type="NCBI Taxonomy" id="2528023"/>
    <lineage>
        <taxon>Bacteria</taxon>
        <taxon>Pseudomonadati</taxon>
        <taxon>Planctomycetota</taxon>
        <taxon>Planctomycetia</taxon>
        <taxon>Gemmatales</taxon>
        <taxon>Gemmataceae</taxon>
        <taxon>Urbifossiella</taxon>
    </lineage>
</organism>
<evidence type="ECO:0000256" key="1">
    <source>
        <dbReference type="ARBA" id="ARBA00004442"/>
    </source>
</evidence>
<proteinExistence type="predicted"/>
<dbReference type="GO" id="GO:0015288">
    <property type="term" value="F:porin activity"/>
    <property type="evidence" value="ECO:0007669"/>
    <property type="project" value="TreeGrafter"/>
</dbReference>
<evidence type="ECO:0000256" key="3">
    <source>
        <dbReference type="ARBA" id="ARBA00022692"/>
    </source>
</evidence>
<dbReference type="GO" id="GO:0009279">
    <property type="term" value="C:cell outer membrane"/>
    <property type="evidence" value="ECO:0007669"/>
    <property type="project" value="UniProtKB-SubCell"/>
</dbReference>
<evidence type="ECO:0000313" key="7">
    <source>
        <dbReference type="EMBL" id="QDU18504.1"/>
    </source>
</evidence>
<keyword evidence="4" id="KW-0472">Membrane</keyword>
<comment type="subcellular location">
    <subcellularLocation>
        <location evidence="1">Cell outer membrane</location>
    </subcellularLocation>
</comment>
<evidence type="ECO:0000256" key="2">
    <source>
        <dbReference type="ARBA" id="ARBA00022452"/>
    </source>
</evidence>
<evidence type="ECO:0000256" key="5">
    <source>
        <dbReference type="ARBA" id="ARBA00023237"/>
    </source>
</evidence>